<name>A0A7R8YYX4_HERIL</name>
<feature type="compositionally biased region" description="Polar residues" evidence="1">
    <location>
        <begin position="1"/>
        <end position="24"/>
    </location>
</feature>
<reference evidence="2 3" key="1">
    <citation type="submission" date="2020-11" db="EMBL/GenBank/DDBJ databases">
        <authorList>
            <person name="Wallbank WR R."/>
            <person name="Pardo Diaz C."/>
            <person name="Kozak K."/>
            <person name="Martin S."/>
            <person name="Jiggins C."/>
            <person name="Moest M."/>
            <person name="Warren A I."/>
            <person name="Generalovic N T."/>
            <person name="Byers J.R.P. K."/>
            <person name="Montejo-Kovacevich G."/>
            <person name="Yen C E."/>
        </authorList>
    </citation>
    <scope>NUCLEOTIDE SEQUENCE [LARGE SCALE GENOMIC DNA]</scope>
</reference>
<feature type="region of interest" description="Disordered" evidence="1">
    <location>
        <begin position="155"/>
        <end position="176"/>
    </location>
</feature>
<organism evidence="2 3">
    <name type="scientific">Hermetia illucens</name>
    <name type="common">Black soldier fly</name>
    <dbReference type="NCBI Taxonomy" id="343691"/>
    <lineage>
        <taxon>Eukaryota</taxon>
        <taxon>Metazoa</taxon>
        <taxon>Ecdysozoa</taxon>
        <taxon>Arthropoda</taxon>
        <taxon>Hexapoda</taxon>
        <taxon>Insecta</taxon>
        <taxon>Pterygota</taxon>
        <taxon>Neoptera</taxon>
        <taxon>Endopterygota</taxon>
        <taxon>Diptera</taxon>
        <taxon>Brachycera</taxon>
        <taxon>Stratiomyomorpha</taxon>
        <taxon>Stratiomyidae</taxon>
        <taxon>Hermetiinae</taxon>
        <taxon>Hermetia</taxon>
    </lineage>
</organism>
<dbReference type="InParanoid" id="A0A7R8YYX4"/>
<dbReference type="Proteomes" id="UP000594454">
    <property type="component" value="Chromosome 5"/>
</dbReference>
<protein>
    <submittedName>
        <fullName evidence="2">Uncharacterized protein</fullName>
    </submittedName>
</protein>
<feature type="region of interest" description="Disordered" evidence="1">
    <location>
        <begin position="1"/>
        <end position="33"/>
    </location>
</feature>
<feature type="region of interest" description="Disordered" evidence="1">
    <location>
        <begin position="188"/>
        <end position="210"/>
    </location>
</feature>
<gene>
    <name evidence="2" type="ORF">HERILL_LOCUS13058</name>
</gene>
<feature type="compositionally biased region" description="Polar residues" evidence="1">
    <location>
        <begin position="190"/>
        <end position="202"/>
    </location>
</feature>
<proteinExistence type="predicted"/>
<sequence length="210" mass="22242">MRDCTPNSVVSSHAGTRASFPSENTGGGSALAEARRTERCMGAQPSGVRGHATPPCQCQLQQLDSELKNARRRQLRGDLLARAATCASLVVRLEYEADTPHNLSGTATSVPRIQVSSSAPLAKETSRHVLSQESVQVLVPVAALIQSQLAISDSERASANPPLQGSKSWPGAAQGNCLQSIIPGECSAQRAVSSSKPSNQGRKLSRTRYR</sequence>
<dbReference type="EMBL" id="LR899013">
    <property type="protein sequence ID" value="CAD7090589.1"/>
    <property type="molecule type" value="Genomic_DNA"/>
</dbReference>
<dbReference type="AlphaFoldDB" id="A0A7R8YYX4"/>
<accession>A0A7R8YYX4</accession>
<keyword evidence="3" id="KW-1185">Reference proteome</keyword>
<evidence type="ECO:0000313" key="3">
    <source>
        <dbReference type="Proteomes" id="UP000594454"/>
    </source>
</evidence>
<evidence type="ECO:0000313" key="2">
    <source>
        <dbReference type="EMBL" id="CAD7090589.1"/>
    </source>
</evidence>
<evidence type="ECO:0000256" key="1">
    <source>
        <dbReference type="SAM" id="MobiDB-lite"/>
    </source>
</evidence>